<keyword evidence="11" id="KW-1185">Reference proteome</keyword>
<dbReference type="InterPro" id="IPR032429">
    <property type="entry name" value="Nibrin_BRCT2"/>
</dbReference>
<evidence type="ECO:0000256" key="6">
    <source>
        <dbReference type="ARBA" id="ARBA00023242"/>
    </source>
</evidence>
<evidence type="ECO:0000256" key="5">
    <source>
        <dbReference type="ARBA" id="ARBA00023204"/>
    </source>
</evidence>
<feature type="domain" description="FHA" evidence="9">
    <location>
        <begin position="21"/>
        <end position="74"/>
    </location>
</feature>
<evidence type="ECO:0000256" key="7">
    <source>
        <dbReference type="ARBA" id="ARBA00044757"/>
    </source>
</evidence>
<gene>
    <name evidence="10" type="ORF">PIBRA_LOCUS6196</name>
</gene>
<dbReference type="InterPro" id="IPR036420">
    <property type="entry name" value="BRCT_dom_sf"/>
</dbReference>
<dbReference type="PANTHER" id="PTHR12162">
    <property type="entry name" value="NIBRIN-RELATED"/>
    <property type="match status" value="1"/>
</dbReference>
<comment type="caution">
    <text evidence="10">The sequence shown here is derived from an EMBL/GenBank/DDBJ whole genome shotgun (WGS) entry which is preliminary data.</text>
</comment>
<comment type="subcellular location">
    <subcellularLocation>
        <location evidence="2">Chromosome</location>
    </subcellularLocation>
    <subcellularLocation>
        <location evidence="1">Nucleus</location>
    </subcellularLocation>
</comment>
<evidence type="ECO:0000256" key="2">
    <source>
        <dbReference type="ARBA" id="ARBA00004286"/>
    </source>
</evidence>
<evidence type="ECO:0000256" key="3">
    <source>
        <dbReference type="ARBA" id="ARBA00022454"/>
    </source>
</evidence>
<dbReference type="PANTHER" id="PTHR12162:SF0">
    <property type="entry name" value="NIBRIN"/>
    <property type="match status" value="1"/>
</dbReference>
<dbReference type="InterPro" id="IPR000253">
    <property type="entry name" value="FHA_dom"/>
</dbReference>
<dbReference type="EMBL" id="CALOZG010000008">
    <property type="protein sequence ID" value="CAH4029442.1"/>
    <property type="molecule type" value="Genomic_DNA"/>
</dbReference>
<dbReference type="GO" id="GO:0030870">
    <property type="term" value="C:Mre11 complex"/>
    <property type="evidence" value="ECO:0007669"/>
    <property type="project" value="InterPro"/>
</dbReference>
<dbReference type="InterPro" id="IPR043014">
    <property type="entry name" value="Nibrin_BRCT2_sf"/>
</dbReference>
<dbReference type="GO" id="GO:0005694">
    <property type="term" value="C:chromosome"/>
    <property type="evidence" value="ECO:0007669"/>
    <property type="project" value="UniProtKB-SubCell"/>
</dbReference>
<name>A0A9P0XC70_PIEBR</name>
<sequence length="589" mass="66708">MWFLTSNSESRLIYVNENKNVTIGRSIDAQNSNFAVPDDPSLSRKHATLSVKDGELVLRDLGSKYGTYINNNIEKVVSEVDHIINSGDVVKFGKMNCIWKVNQLHFITCTSTLKGENLQTLKVHLMKLGGELKNNWDDMCYYLTMPAITLTIKVVLALVQGSHIVTTEYWKKCLEAVNTNGPLPSPNDFVPQIVETTLNKEIVSFLPNDQRHQLFGGKSFVFFSKRQMEMYEVVLLKSSAKPLLLSECKMSKSGLCEPNVIVIQYNITSTSQESQAQKEQINNIVGFLKNKGKRLIPDPEIGLAILYCSTKKYCNPDFNFTSEVIKHVPGAAVKNNKILAPETQESTQNSHKKENVVINESLNSKNDTVFEISKRKRKLSVENDDNISNKKIHAHSVSSCDGKKRVAEEDLSNSSKKIALNSNDDDDDGIFNFVTNETNKNTDKKLNLAKPSKRKMASEDDDDDDPFNFVEKKKPCTETNLINEKELISETNIVKVDNVKVEEMRGTKLQELMERNSNLLNTRTIKKEDISDLDEKFHKIDIGSTTIIVRNDLIIKREPIEIKPIVGEVKNFKKFKKVWPPKMQVSIIS</sequence>
<dbReference type="PROSITE" id="PS50006">
    <property type="entry name" value="FHA_DOMAIN"/>
    <property type="match status" value="1"/>
</dbReference>
<dbReference type="CDD" id="cd00060">
    <property type="entry name" value="FHA"/>
    <property type="match status" value="1"/>
</dbReference>
<keyword evidence="4" id="KW-0227">DNA damage</keyword>
<dbReference type="SUPFAM" id="SSF49879">
    <property type="entry name" value="SMAD/FHA domain"/>
    <property type="match status" value="1"/>
</dbReference>
<dbReference type="InterPro" id="IPR040227">
    <property type="entry name" value="Nibrin-rel"/>
</dbReference>
<protein>
    <recommendedName>
        <fullName evidence="9">FHA domain-containing protein</fullName>
    </recommendedName>
</protein>
<dbReference type="SUPFAM" id="SSF52113">
    <property type="entry name" value="BRCT domain"/>
    <property type="match status" value="1"/>
</dbReference>
<keyword evidence="6" id="KW-0539">Nucleus</keyword>
<proteinExistence type="inferred from homology"/>
<feature type="region of interest" description="Disordered" evidence="8">
    <location>
        <begin position="449"/>
        <end position="468"/>
    </location>
</feature>
<keyword evidence="3" id="KW-0158">Chromosome</keyword>
<dbReference type="GO" id="GO:0000724">
    <property type="term" value="P:double-strand break repair via homologous recombination"/>
    <property type="evidence" value="ECO:0007669"/>
    <property type="project" value="TreeGrafter"/>
</dbReference>
<dbReference type="FunFam" id="3.40.50.10980:FF:000001">
    <property type="entry name" value="Nibrin"/>
    <property type="match status" value="1"/>
</dbReference>
<evidence type="ECO:0000259" key="9">
    <source>
        <dbReference type="PROSITE" id="PS50006"/>
    </source>
</evidence>
<dbReference type="GO" id="GO:0003684">
    <property type="term" value="F:damaged DNA binding"/>
    <property type="evidence" value="ECO:0007669"/>
    <property type="project" value="TreeGrafter"/>
</dbReference>
<evidence type="ECO:0000313" key="10">
    <source>
        <dbReference type="EMBL" id="CAH4029442.1"/>
    </source>
</evidence>
<dbReference type="AlphaFoldDB" id="A0A9P0XC70"/>
<dbReference type="GO" id="GO:0007095">
    <property type="term" value="P:mitotic G2 DNA damage checkpoint signaling"/>
    <property type="evidence" value="ECO:0007669"/>
    <property type="project" value="InterPro"/>
</dbReference>
<dbReference type="CDD" id="cd17741">
    <property type="entry name" value="BRCT_nibrin"/>
    <property type="match status" value="1"/>
</dbReference>
<dbReference type="SMART" id="SM00240">
    <property type="entry name" value="FHA"/>
    <property type="match status" value="1"/>
</dbReference>
<dbReference type="InterPro" id="IPR008984">
    <property type="entry name" value="SMAD_FHA_dom_sf"/>
</dbReference>
<organism evidence="10 11">
    <name type="scientific">Pieris brassicae</name>
    <name type="common">White butterfly</name>
    <name type="synonym">Large white butterfly</name>
    <dbReference type="NCBI Taxonomy" id="7116"/>
    <lineage>
        <taxon>Eukaryota</taxon>
        <taxon>Metazoa</taxon>
        <taxon>Ecdysozoa</taxon>
        <taxon>Arthropoda</taxon>
        <taxon>Hexapoda</taxon>
        <taxon>Insecta</taxon>
        <taxon>Pterygota</taxon>
        <taxon>Neoptera</taxon>
        <taxon>Endopterygota</taxon>
        <taxon>Lepidoptera</taxon>
        <taxon>Glossata</taxon>
        <taxon>Ditrysia</taxon>
        <taxon>Papilionoidea</taxon>
        <taxon>Pieridae</taxon>
        <taxon>Pierinae</taxon>
        <taxon>Pieris</taxon>
    </lineage>
</organism>
<dbReference type="Pfam" id="PF16508">
    <property type="entry name" value="NIBRIN_BRCT_II"/>
    <property type="match status" value="1"/>
</dbReference>
<evidence type="ECO:0000256" key="8">
    <source>
        <dbReference type="SAM" id="MobiDB-lite"/>
    </source>
</evidence>
<evidence type="ECO:0000256" key="4">
    <source>
        <dbReference type="ARBA" id="ARBA00022763"/>
    </source>
</evidence>
<dbReference type="Gene3D" id="3.40.50.10980">
    <property type="entry name" value="Nibrin, BRCT2 domain"/>
    <property type="match status" value="1"/>
</dbReference>
<accession>A0A9P0XC70</accession>
<evidence type="ECO:0000256" key="1">
    <source>
        <dbReference type="ARBA" id="ARBA00004123"/>
    </source>
</evidence>
<comment type="similarity">
    <text evidence="7">Belongs to the Nibrin family.</text>
</comment>
<dbReference type="Proteomes" id="UP001152562">
    <property type="component" value="Unassembled WGS sequence"/>
</dbReference>
<reference evidence="10" key="1">
    <citation type="submission" date="2022-05" db="EMBL/GenBank/DDBJ databases">
        <authorList>
            <person name="Okamura Y."/>
        </authorList>
    </citation>
    <scope>NUCLEOTIDE SEQUENCE</scope>
</reference>
<dbReference type="Gene3D" id="2.60.200.20">
    <property type="match status" value="1"/>
</dbReference>
<keyword evidence="5" id="KW-0234">DNA repair</keyword>
<dbReference type="Gene3D" id="3.40.50.10190">
    <property type="entry name" value="BRCT domain"/>
    <property type="match status" value="1"/>
</dbReference>
<dbReference type="Pfam" id="PF00498">
    <property type="entry name" value="FHA"/>
    <property type="match status" value="1"/>
</dbReference>
<evidence type="ECO:0000313" key="11">
    <source>
        <dbReference type="Proteomes" id="UP001152562"/>
    </source>
</evidence>